<sequence>MNKLKELPEGWKWVELQDIAEVTSSRRIFQSDYVQEGIPFYRTKEVKELSEGKEIKIELFISSEKYALIKAKNPVPKIGDILLSAVGTIGVSYIIKNEDTFYFKDGNLIWVRNLKNVISKYLDYNFAHFIKFQQSILTSGSAYNALTIIKLKKYLIPLPPLTTQQSIVSKIEELFSELDKSVENLKTAQQQLKVYRQAVLKWAFEGKLTSGLNQDANDVADEYDLAMVAEPEGVYQTANDKANQNAEQAGLFEGWKYKRLGDMFNFVGGGTPSKSEPSYWNGDINWASVKDVKGDYLIKTQDYITEIGLKNSASNLAQIGDVILITRISPGKAIISKIITSINQDLKIAKPRFETTSSFVKYFFNALERQCIKVASGTTVLGITLNNLNELLIPDLSLGEQTQIVEEIERRLSVADKMEESIQQSLLQAESLRQSILKKAFEGELIK</sequence>
<keyword evidence="4" id="KW-0175">Coiled coil</keyword>
<dbReference type="CDD" id="cd17285">
    <property type="entry name" value="RMtype1_S_Csp16704I_TRD2-CR2_like"/>
    <property type="match status" value="1"/>
</dbReference>
<evidence type="ECO:0000256" key="4">
    <source>
        <dbReference type="SAM" id="Coils"/>
    </source>
</evidence>
<feature type="domain" description="Type I restriction modification DNA specificity" evidence="5">
    <location>
        <begin position="8"/>
        <end position="180"/>
    </location>
</feature>
<dbReference type="Gene3D" id="3.90.220.20">
    <property type="entry name" value="DNA methylase specificity domains"/>
    <property type="match status" value="2"/>
</dbReference>
<dbReference type="InterPro" id="IPR051212">
    <property type="entry name" value="Type-I_RE_S_subunit"/>
</dbReference>
<evidence type="ECO:0000259" key="5">
    <source>
        <dbReference type="Pfam" id="PF01420"/>
    </source>
</evidence>
<dbReference type="Pfam" id="PF01420">
    <property type="entry name" value="Methylase_S"/>
    <property type="match status" value="2"/>
</dbReference>
<protein>
    <recommendedName>
        <fullName evidence="5">Type I restriction modification DNA specificity domain-containing protein</fullName>
    </recommendedName>
</protein>
<dbReference type="AlphaFoldDB" id="A0A4R5MJV4"/>
<proteinExistence type="inferred from homology"/>
<reference evidence="6 7" key="1">
    <citation type="submission" date="2019-02" db="EMBL/GenBank/DDBJ databases">
        <title>Pedobacter sp. nov., a novel speices isolated from soil of pinguins habitat in Antarcitica.</title>
        <authorList>
            <person name="He R.-H."/>
        </authorList>
    </citation>
    <scope>NUCLEOTIDE SEQUENCE [LARGE SCALE GENOMIC DNA]</scope>
    <source>
        <strain evidence="6 7">E01020</strain>
    </source>
</reference>
<evidence type="ECO:0000256" key="1">
    <source>
        <dbReference type="ARBA" id="ARBA00010923"/>
    </source>
</evidence>
<dbReference type="InterPro" id="IPR044946">
    <property type="entry name" value="Restrct_endonuc_typeI_TRD_sf"/>
</dbReference>
<accession>A0A4R5MJV4</accession>
<feature type="coiled-coil region" evidence="4">
    <location>
        <begin position="171"/>
        <end position="198"/>
    </location>
</feature>
<name>A0A4R5MJV4_9SPHI</name>
<evidence type="ECO:0000256" key="3">
    <source>
        <dbReference type="ARBA" id="ARBA00023125"/>
    </source>
</evidence>
<dbReference type="PANTHER" id="PTHR43140:SF1">
    <property type="entry name" value="TYPE I RESTRICTION ENZYME ECOKI SPECIFICITY SUBUNIT"/>
    <property type="match status" value="1"/>
</dbReference>
<dbReference type="RefSeq" id="WP_133263299.1">
    <property type="nucleotide sequence ID" value="NZ_SJCY01000010.1"/>
</dbReference>
<comment type="caution">
    <text evidence="6">The sequence shown here is derived from an EMBL/GenBank/DDBJ whole genome shotgun (WGS) entry which is preliminary data.</text>
</comment>
<keyword evidence="2" id="KW-0680">Restriction system</keyword>
<comment type="similarity">
    <text evidence="1">Belongs to the type-I restriction system S methylase family.</text>
</comment>
<keyword evidence="3" id="KW-0238">DNA-binding</keyword>
<dbReference type="Proteomes" id="UP000295668">
    <property type="component" value="Unassembled WGS sequence"/>
</dbReference>
<dbReference type="GO" id="GO:0003677">
    <property type="term" value="F:DNA binding"/>
    <property type="evidence" value="ECO:0007669"/>
    <property type="project" value="UniProtKB-KW"/>
</dbReference>
<dbReference type="GO" id="GO:0009307">
    <property type="term" value="P:DNA restriction-modification system"/>
    <property type="evidence" value="ECO:0007669"/>
    <property type="project" value="UniProtKB-KW"/>
</dbReference>
<evidence type="ECO:0000313" key="7">
    <source>
        <dbReference type="Proteomes" id="UP000295668"/>
    </source>
</evidence>
<feature type="domain" description="Type I restriction modification DNA specificity" evidence="5">
    <location>
        <begin position="253"/>
        <end position="424"/>
    </location>
</feature>
<dbReference type="InterPro" id="IPR000055">
    <property type="entry name" value="Restrct_endonuc_typeI_TRD"/>
</dbReference>
<dbReference type="OrthoDB" id="9816225at2"/>
<gene>
    <name evidence="6" type="ORF">EZJ43_13785</name>
</gene>
<keyword evidence="7" id="KW-1185">Reference proteome</keyword>
<evidence type="ECO:0000256" key="2">
    <source>
        <dbReference type="ARBA" id="ARBA00022747"/>
    </source>
</evidence>
<dbReference type="PANTHER" id="PTHR43140">
    <property type="entry name" value="TYPE-1 RESTRICTION ENZYME ECOKI SPECIFICITY PROTEIN"/>
    <property type="match status" value="1"/>
</dbReference>
<dbReference type="EMBL" id="SJCY01000010">
    <property type="protein sequence ID" value="TDG35369.1"/>
    <property type="molecule type" value="Genomic_DNA"/>
</dbReference>
<organism evidence="6 7">
    <name type="scientific">Pedobacter changchengzhani</name>
    <dbReference type="NCBI Taxonomy" id="2529274"/>
    <lineage>
        <taxon>Bacteria</taxon>
        <taxon>Pseudomonadati</taxon>
        <taxon>Bacteroidota</taxon>
        <taxon>Sphingobacteriia</taxon>
        <taxon>Sphingobacteriales</taxon>
        <taxon>Sphingobacteriaceae</taxon>
        <taxon>Pedobacter</taxon>
    </lineage>
</organism>
<dbReference type="SUPFAM" id="SSF116734">
    <property type="entry name" value="DNA methylase specificity domain"/>
    <property type="match status" value="2"/>
</dbReference>
<evidence type="ECO:0000313" key="6">
    <source>
        <dbReference type="EMBL" id="TDG35369.1"/>
    </source>
</evidence>